<proteinExistence type="predicted"/>
<organism evidence="2">
    <name type="scientific">Clastoptera arizonana</name>
    <name type="common">Arizona spittle bug</name>
    <dbReference type="NCBI Taxonomy" id="38151"/>
    <lineage>
        <taxon>Eukaryota</taxon>
        <taxon>Metazoa</taxon>
        <taxon>Ecdysozoa</taxon>
        <taxon>Arthropoda</taxon>
        <taxon>Hexapoda</taxon>
        <taxon>Insecta</taxon>
        <taxon>Pterygota</taxon>
        <taxon>Neoptera</taxon>
        <taxon>Paraneoptera</taxon>
        <taxon>Hemiptera</taxon>
        <taxon>Auchenorrhyncha</taxon>
        <taxon>Cercopoidea</taxon>
        <taxon>Clastopteridae</taxon>
        <taxon>Clastoptera</taxon>
    </lineage>
</organism>
<evidence type="ECO:0000313" key="2">
    <source>
        <dbReference type="EMBL" id="JAS35618.1"/>
    </source>
</evidence>
<evidence type="ECO:0000256" key="1">
    <source>
        <dbReference type="SAM" id="SignalP"/>
    </source>
</evidence>
<keyword evidence="1" id="KW-0732">Signal</keyword>
<dbReference type="AlphaFoldDB" id="A0A1B6ECE9"/>
<reference evidence="2" key="1">
    <citation type="submission" date="2015-12" db="EMBL/GenBank/DDBJ databases">
        <title>De novo transcriptome assembly of four potential Pierce s Disease insect vectors from Arizona vineyards.</title>
        <authorList>
            <person name="Tassone E.E."/>
        </authorList>
    </citation>
    <scope>NUCLEOTIDE SEQUENCE</scope>
</reference>
<dbReference type="EMBL" id="GEDC01001680">
    <property type="protein sequence ID" value="JAS35618.1"/>
    <property type="molecule type" value="Transcribed_RNA"/>
</dbReference>
<accession>A0A1B6ECE9</accession>
<feature type="signal peptide" evidence="1">
    <location>
        <begin position="1"/>
        <end position="19"/>
    </location>
</feature>
<feature type="chain" id="PRO_5008581979" evidence="1">
    <location>
        <begin position="20"/>
        <end position="304"/>
    </location>
</feature>
<gene>
    <name evidence="2" type="ORF">g.31</name>
</gene>
<name>A0A1B6ECE9_9HEMI</name>
<protein>
    <submittedName>
        <fullName evidence="2">Uncharacterized protein</fullName>
    </submittedName>
</protein>
<sequence length="304" mass="35244">MKRFFNIVVFLNLLLLVFSLRPVRRYRQSIGRYRKTSIRKLNTDGTVSIFAYPNTFGTQTVFANKSIVIQCVEDLVRNNSELAARILGAFKYTTKGLIRQVLQINRPPFIVIEASLHSRTRKVASMLAENMGAKYIETPPGGIGQLWNEVKHKTMERTVYNSLSVYAAEYKAKKLLSKNHPVVMKGYWFSMISNVIGKLWNYYYFPRGHEIYKEPQDLMMPDLAVYVDFHQEKLEKHIAGIVARKGRVFGNFPFPRLVLLTNPNGSDWNIANDLTNILVKHLEPKHQKYLSFHPRITLKMPLTY</sequence>